<name>A7TFA6_VANPO</name>
<dbReference type="AlphaFoldDB" id="A7TFA6"/>
<dbReference type="GO" id="GO:0034599">
    <property type="term" value="P:cellular response to oxidative stress"/>
    <property type="evidence" value="ECO:0007669"/>
    <property type="project" value="TreeGrafter"/>
</dbReference>
<dbReference type="InterPro" id="IPR014025">
    <property type="entry name" value="Glutaredoxin_subgr"/>
</dbReference>
<dbReference type="CDD" id="cd03419">
    <property type="entry name" value="GRX_GRXh_1_2_like"/>
    <property type="match status" value="1"/>
</dbReference>
<keyword evidence="2" id="KW-0249">Electron transport</keyword>
<keyword evidence="9" id="KW-1185">Reference proteome</keyword>
<comment type="catalytic activity">
    <reaction evidence="5">
        <text>RX + glutathione = an S-substituted glutathione + a halide anion + H(+)</text>
        <dbReference type="Rhea" id="RHEA:16437"/>
        <dbReference type="ChEBI" id="CHEBI:15378"/>
        <dbReference type="ChEBI" id="CHEBI:16042"/>
        <dbReference type="ChEBI" id="CHEBI:17792"/>
        <dbReference type="ChEBI" id="CHEBI:57925"/>
        <dbReference type="ChEBI" id="CHEBI:90779"/>
        <dbReference type="EC" id="2.5.1.18"/>
    </reaction>
</comment>
<gene>
    <name evidence="8" type="ORF">Kpol_2000p99</name>
</gene>
<dbReference type="GO" id="GO:0005634">
    <property type="term" value="C:nucleus"/>
    <property type="evidence" value="ECO:0007669"/>
    <property type="project" value="TreeGrafter"/>
</dbReference>
<evidence type="ECO:0000256" key="1">
    <source>
        <dbReference type="ARBA" id="ARBA00000217"/>
    </source>
</evidence>
<dbReference type="InterPro" id="IPR002109">
    <property type="entry name" value="Glutaredoxin"/>
</dbReference>
<dbReference type="SUPFAM" id="SSF52833">
    <property type="entry name" value="Thioredoxin-like"/>
    <property type="match status" value="1"/>
</dbReference>
<evidence type="ECO:0000256" key="5">
    <source>
        <dbReference type="ARBA" id="ARBA00047960"/>
    </source>
</evidence>
<keyword evidence="2" id="KW-0813">Transport</keyword>
<dbReference type="PRINTS" id="PR00160">
    <property type="entry name" value="GLUTAREDOXIN"/>
</dbReference>
<dbReference type="PROSITE" id="PS51354">
    <property type="entry name" value="GLUTAREDOXIN_2"/>
    <property type="match status" value="1"/>
</dbReference>
<accession>A7TFA6</accession>
<feature type="domain" description="Glutaredoxin" evidence="7">
    <location>
        <begin position="51"/>
        <end position="117"/>
    </location>
</feature>
<dbReference type="Proteomes" id="UP000000267">
    <property type="component" value="Unassembled WGS sequence"/>
</dbReference>
<evidence type="ECO:0000256" key="4">
    <source>
        <dbReference type="ARBA" id="ARBA00035808"/>
    </source>
</evidence>
<dbReference type="GO" id="GO:0015038">
    <property type="term" value="F:glutathione disulfide oxidoreductase activity"/>
    <property type="evidence" value="ECO:0007669"/>
    <property type="project" value="TreeGrafter"/>
</dbReference>
<evidence type="ECO:0000259" key="7">
    <source>
        <dbReference type="Pfam" id="PF00462"/>
    </source>
</evidence>
<dbReference type="STRING" id="436907.A7TFA6"/>
<dbReference type="InterPro" id="IPR036249">
    <property type="entry name" value="Thioredoxin-like_sf"/>
</dbReference>
<dbReference type="OMA" id="DSTHAQF"/>
<dbReference type="Pfam" id="PF00462">
    <property type="entry name" value="Glutaredoxin"/>
    <property type="match status" value="1"/>
</dbReference>
<dbReference type="EMBL" id="DS480382">
    <property type="protein sequence ID" value="EDO19131.1"/>
    <property type="molecule type" value="Genomic_DNA"/>
</dbReference>
<evidence type="ECO:0000313" key="8">
    <source>
        <dbReference type="EMBL" id="EDO19131.1"/>
    </source>
</evidence>
<dbReference type="HOGENOM" id="CLU_026126_7_2_1"/>
<keyword evidence="3" id="KW-0676">Redox-active center</keyword>
<dbReference type="PANTHER" id="PTHR45694">
    <property type="entry name" value="GLUTAREDOXIN 2"/>
    <property type="match status" value="1"/>
</dbReference>
<organism evidence="9">
    <name type="scientific">Vanderwaltozyma polyspora (strain ATCC 22028 / DSM 70294 / BCRC 21397 / CBS 2163 / NBRC 10782 / NRRL Y-8283 / UCD 57-17)</name>
    <name type="common">Kluyveromyces polysporus</name>
    <dbReference type="NCBI Taxonomy" id="436907"/>
    <lineage>
        <taxon>Eukaryota</taxon>
        <taxon>Fungi</taxon>
        <taxon>Dikarya</taxon>
        <taxon>Ascomycota</taxon>
        <taxon>Saccharomycotina</taxon>
        <taxon>Saccharomycetes</taxon>
        <taxon>Saccharomycetales</taxon>
        <taxon>Saccharomycetaceae</taxon>
        <taxon>Vanderwaltozyma</taxon>
    </lineage>
</organism>
<dbReference type="eggNOG" id="KOG1752">
    <property type="taxonomic scope" value="Eukaryota"/>
</dbReference>
<dbReference type="KEGG" id="vpo:Kpol_2000p99"/>
<proteinExistence type="predicted"/>
<keyword evidence="6" id="KW-1133">Transmembrane helix</keyword>
<dbReference type="NCBIfam" id="TIGR02180">
    <property type="entry name" value="GRX_euk"/>
    <property type="match status" value="1"/>
</dbReference>
<dbReference type="FunCoup" id="A7TFA6">
    <property type="interactions" value="630"/>
</dbReference>
<dbReference type="PhylomeDB" id="A7TFA6"/>
<dbReference type="RefSeq" id="XP_001646989.1">
    <property type="nucleotide sequence ID" value="XM_001646939.1"/>
</dbReference>
<evidence type="ECO:0000256" key="2">
    <source>
        <dbReference type="ARBA" id="ARBA00022982"/>
    </source>
</evidence>
<evidence type="ECO:0000313" key="9">
    <source>
        <dbReference type="Proteomes" id="UP000000267"/>
    </source>
</evidence>
<dbReference type="InterPro" id="IPR011899">
    <property type="entry name" value="Glutaredoxin_euk/vir"/>
</dbReference>
<feature type="transmembrane region" description="Helical" evidence="6">
    <location>
        <begin position="6"/>
        <end position="26"/>
    </location>
</feature>
<dbReference type="OrthoDB" id="418495at2759"/>
<comment type="catalytic activity">
    <reaction evidence="4">
        <text>1-chloro-2,4-dinitrobenzene + glutathione = 2,4-dinitrophenyl-S-glutathione + chloride + H(+)</text>
        <dbReference type="Rhea" id="RHEA:51220"/>
        <dbReference type="ChEBI" id="CHEBI:15378"/>
        <dbReference type="ChEBI" id="CHEBI:17996"/>
        <dbReference type="ChEBI" id="CHEBI:34718"/>
        <dbReference type="ChEBI" id="CHEBI:57925"/>
        <dbReference type="ChEBI" id="CHEBI:133977"/>
        <dbReference type="EC" id="2.5.1.18"/>
    </reaction>
</comment>
<keyword evidence="6" id="KW-0472">Membrane</keyword>
<sequence length="141" mass="15339">MGGFSDLDFLTLAIVVGIAFLTRTFLTSSPKKMVSQATVSRVKELIGQKKVFVAAKSYCPYCQASLQTLFTDYHVPKDKSLVLQLNQMEDGDDIQAALAEITGQRTVPNIYIDGKHIGGNSDLQQLKSSGKLDELLKAALA</sequence>
<dbReference type="InParanoid" id="A7TFA6"/>
<comment type="catalytic activity">
    <reaction evidence="1">
        <text>2 glutathione + H2O2 = glutathione disulfide + 2 H2O</text>
        <dbReference type="Rhea" id="RHEA:16833"/>
        <dbReference type="ChEBI" id="CHEBI:15377"/>
        <dbReference type="ChEBI" id="CHEBI:16240"/>
        <dbReference type="ChEBI" id="CHEBI:57925"/>
        <dbReference type="ChEBI" id="CHEBI:58297"/>
        <dbReference type="EC" id="1.11.1.9"/>
    </reaction>
</comment>
<keyword evidence="6" id="KW-0812">Transmembrane</keyword>
<reference evidence="8 9" key="1">
    <citation type="journal article" date="2007" name="Proc. Natl. Acad. Sci. U.S.A.">
        <title>Independent sorting-out of thousands of duplicated gene pairs in two yeast species descended from a whole-genome duplication.</title>
        <authorList>
            <person name="Scannell D.R."/>
            <person name="Frank A.C."/>
            <person name="Conant G.C."/>
            <person name="Byrne K.P."/>
            <person name="Woolfit M."/>
            <person name="Wolfe K.H."/>
        </authorList>
    </citation>
    <scope>NUCLEOTIDE SEQUENCE [LARGE SCALE GENOMIC DNA]</scope>
    <source>
        <strain evidence="9">ATCC 22028 / DSM 70294 / BCRC 21397 / CBS 2163 / NBRC 10782 / NRRL Y-8283 / UCD 57-17</strain>
    </source>
</reference>
<evidence type="ECO:0000256" key="3">
    <source>
        <dbReference type="ARBA" id="ARBA00023284"/>
    </source>
</evidence>
<protein>
    <recommendedName>
        <fullName evidence="7">Glutaredoxin domain-containing protein</fullName>
    </recommendedName>
</protein>
<dbReference type="PANTHER" id="PTHR45694:SF18">
    <property type="entry name" value="GLUTAREDOXIN-1-RELATED"/>
    <property type="match status" value="1"/>
</dbReference>
<dbReference type="GO" id="GO:0004602">
    <property type="term" value="F:glutathione peroxidase activity"/>
    <property type="evidence" value="ECO:0007669"/>
    <property type="project" value="UniProtKB-EC"/>
</dbReference>
<dbReference type="FunFam" id="3.40.30.10:FF:000026">
    <property type="entry name" value="Glutaredoxin 2"/>
    <property type="match status" value="1"/>
</dbReference>
<evidence type="ECO:0000256" key="6">
    <source>
        <dbReference type="SAM" id="Phobius"/>
    </source>
</evidence>
<dbReference type="GO" id="GO:0004364">
    <property type="term" value="F:glutathione transferase activity"/>
    <property type="evidence" value="ECO:0007669"/>
    <property type="project" value="UniProtKB-EC"/>
</dbReference>
<dbReference type="Gene3D" id="3.40.30.10">
    <property type="entry name" value="Glutaredoxin"/>
    <property type="match status" value="1"/>
</dbReference>
<dbReference type="GeneID" id="5547461"/>
<dbReference type="GO" id="GO:0005737">
    <property type="term" value="C:cytoplasm"/>
    <property type="evidence" value="ECO:0007669"/>
    <property type="project" value="TreeGrafter"/>
</dbReference>